<dbReference type="EMBL" id="JAJFAZ020000007">
    <property type="protein sequence ID" value="KAI5318127.1"/>
    <property type="molecule type" value="Genomic_DNA"/>
</dbReference>
<keyword evidence="2" id="KW-1185">Reference proteome</keyword>
<dbReference type="AlphaFoldDB" id="A0AAD4YPX7"/>
<dbReference type="Gene3D" id="1.10.510.10">
    <property type="entry name" value="Transferase(Phosphotransferase) domain 1"/>
    <property type="match status" value="1"/>
</dbReference>
<sequence>MLEILSNGRLTNLGACIHSKSREVVMREIYNENEVGTNVPVQEEIKLVLELATLCTRSRPSDRPSMENTLKLLSKWKSNKKNNPTIEAAVAGL</sequence>
<name>A0AAD4YPX7_PRUDU</name>
<reference evidence="1 2" key="1">
    <citation type="journal article" date="2022" name="G3 (Bethesda)">
        <title>Whole-genome sequence and methylome profiling of the almond [Prunus dulcis (Mill.) D.A. Webb] cultivar 'Nonpareil'.</title>
        <authorList>
            <person name="D'Amico-Willman K.M."/>
            <person name="Ouma W.Z."/>
            <person name="Meulia T."/>
            <person name="Sideli G.M."/>
            <person name="Gradziel T.M."/>
            <person name="Fresnedo-Ramirez J."/>
        </authorList>
    </citation>
    <scope>NUCLEOTIDE SEQUENCE [LARGE SCALE GENOMIC DNA]</scope>
    <source>
        <strain evidence="1">Clone GOH B32 T37-40</strain>
    </source>
</reference>
<evidence type="ECO:0000313" key="2">
    <source>
        <dbReference type="Proteomes" id="UP001054821"/>
    </source>
</evidence>
<dbReference type="Proteomes" id="UP001054821">
    <property type="component" value="Chromosome 7"/>
</dbReference>
<protein>
    <submittedName>
        <fullName evidence="1">Uncharacterized protein</fullName>
    </submittedName>
</protein>
<proteinExistence type="predicted"/>
<evidence type="ECO:0000313" key="1">
    <source>
        <dbReference type="EMBL" id="KAI5318127.1"/>
    </source>
</evidence>
<accession>A0AAD4YPX7</accession>
<comment type="caution">
    <text evidence="1">The sequence shown here is derived from an EMBL/GenBank/DDBJ whole genome shotgun (WGS) entry which is preliminary data.</text>
</comment>
<gene>
    <name evidence="1" type="ORF">L3X38_037835</name>
</gene>
<organism evidence="1 2">
    <name type="scientific">Prunus dulcis</name>
    <name type="common">Almond</name>
    <name type="synonym">Amygdalus dulcis</name>
    <dbReference type="NCBI Taxonomy" id="3755"/>
    <lineage>
        <taxon>Eukaryota</taxon>
        <taxon>Viridiplantae</taxon>
        <taxon>Streptophyta</taxon>
        <taxon>Embryophyta</taxon>
        <taxon>Tracheophyta</taxon>
        <taxon>Spermatophyta</taxon>
        <taxon>Magnoliopsida</taxon>
        <taxon>eudicotyledons</taxon>
        <taxon>Gunneridae</taxon>
        <taxon>Pentapetalae</taxon>
        <taxon>rosids</taxon>
        <taxon>fabids</taxon>
        <taxon>Rosales</taxon>
        <taxon>Rosaceae</taxon>
        <taxon>Amygdaloideae</taxon>
        <taxon>Amygdaleae</taxon>
        <taxon>Prunus</taxon>
    </lineage>
</organism>